<dbReference type="SUPFAM" id="SSF53448">
    <property type="entry name" value="Nucleotide-diphospho-sugar transferases"/>
    <property type="match status" value="1"/>
</dbReference>
<comment type="catalytic activity">
    <reaction evidence="8">
        <text>Mo-molybdopterin + GTP + H(+) = Mo-molybdopterin guanine dinucleotide + diphosphate</text>
        <dbReference type="Rhea" id="RHEA:34243"/>
        <dbReference type="ChEBI" id="CHEBI:15378"/>
        <dbReference type="ChEBI" id="CHEBI:33019"/>
        <dbReference type="ChEBI" id="CHEBI:37565"/>
        <dbReference type="ChEBI" id="CHEBI:71302"/>
        <dbReference type="ChEBI" id="CHEBI:71310"/>
        <dbReference type="EC" id="2.7.7.77"/>
    </reaction>
</comment>
<keyword evidence="2 8" id="KW-0808">Transferase</keyword>
<organism evidence="10 11">
    <name type="scientific">Devosia equisanguinis</name>
    <dbReference type="NCBI Taxonomy" id="2490941"/>
    <lineage>
        <taxon>Bacteria</taxon>
        <taxon>Pseudomonadati</taxon>
        <taxon>Pseudomonadota</taxon>
        <taxon>Alphaproteobacteria</taxon>
        <taxon>Hyphomicrobiales</taxon>
        <taxon>Devosiaceae</taxon>
        <taxon>Devosia</taxon>
    </lineage>
</organism>
<feature type="binding site" evidence="8">
    <location>
        <position position="66"/>
    </location>
    <ligand>
        <name>GTP</name>
        <dbReference type="ChEBI" id="CHEBI:37565"/>
    </ligand>
</feature>
<dbReference type="PANTHER" id="PTHR19136">
    <property type="entry name" value="MOLYBDENUM COFACTOR GUANYLYLTRANSFERASE"/>
    <property type="match status" value="1"/>
</dbReference>
<dbReference type="Gene3D" id="3.90.550.10">
    <property type="entry name" value="Spore Coat Polysaccharide Biosynthesis Protein SpsA, Chain A"/>
    <property type="match status" value="1"/>
</dbReference>
<keyword evidence="6 8" id="KW-0342">GTP-binding</keyword>
<evidence type="ECO:0000256" key="3">
    <source>
        <dbReference type="ARBA" id="ARBA00022723"/>
    </source>
</evidence>
<evidence type="ECO:0000256" key="6">
    <source>
        <dbReference type="ARBA" id="ARBA00023134"/>
    </source>
</evidence>
<keyword evidence="7 8" id="KW-0501">Molybdenum cofactor biosynthesis</keyword>
<dbReference type="GO" id="GO:0005525">
    <property type="term" value="F:GTP binding"/>
    <property type="evidence" value="ECO:0007669"/>
    <property type="project" value="UniProtKB-UniRule"/>
</dbReference>
<evidence type="ECO:0000256" key="5">
    <source>
        <dbReference type="ARBA" id="ARBA00022842"/>
    </source>
</evidence>
<dbReference type="GO" id="GO:0005737">
    <property type="term" value="C:cytoplasm"/>
    <property type="evidence" value="ECO:0007669"/>
    <property type="project" value="UniProtKB-SubCell"/>
</dbReference>
<dbReference type="CDD" id="cd02503">
    <property type="entry name" value="MobA"/>
    <property type="match status" value="1"/>
</dbReference>
<feature type="binding site" evidence="8">
    <location>
        <begin position="8"/>
        <end position="10"/>
    </location>
    <ligand>
        <name>GTP</name>
        <dbReference type="ChEBI" id="CHEBI:37565"/>
    </ligand>
</feature>
<keyword evidence="4 8" id="KW-0547">Nucleotide-binding</keyword>
<keyword evidence="1 8" id="KW-0963">Cytoplasm</keyword>
<comment type="domain">
    <text evidence="8">The N-terminal domain determines nucleotide recognition and specific binding, while the C-terminal domain determines the specific binding to the target protein.</text>
</comment>
<comment type="subcellular location">
    <subcellularLocation>
        <location evidence="8">Cytoplasm</location>
    </subcellularLocation>
</comment>
<keyword evidence="11" id="KW-1185">Reference proteome</keyword>
<comment type="caution">
    <text evidence="8">Lacks conserved residue(s) required for the propagation of feature annotation.</text>
</comment>
<dbReference type="InterPro" id="IPR013482">
    <property type="entry name" value="Molybde_CF_guanTrfase"/>
</dbReference>
<keyword evidence="10" id="KW-0548">Nucleotidyltransferase</keyword>
<dbReference type="GO" id="GO:0046872">
    <property type="term" value="F:metal ion binding"/>
    <property type="evidence" value="ECO:0007669"/>
    <property type="project" value="UniProtKB-KW"/>
</dbReference>
<evidence type="ECO:0000256" key="8">
    <source>
        <dbReference type="HAMAP-Rule" id="MF_00316"/>
    </source>
</evidence>
<proteinExistence type="inferred from homology"/>
<name>A0A3S5D3M6_9HYPH</name>
<evidence type="ECO:0000313" key="11">
    <source>
        <dbReference type="Proteomes" id="UP000268844"/>
    </source>
</evidence>
<dbReference type="EC" id="2.7.7.77" evidence="8"/>
<protein>
    <recommendedName>
        <fullName evidence="8">Molybdenum cofactor guanylyltransferase</fullName>
        <shortName evidence="8">MoCo guanylyltransferase</shortName>
        <ecNumber evidence="8">2.7.7.77</ecNumber>
    </recommendedName>
    <alternativeName>
        <fullName evidence="8">GTP:molybdopterin guanylyltransferase</fullName>
    </alternativeName>
    <alternativeName>
        <fullName evidence="8">Mo-MPT guanylyltransferase</fullName>
    </alternativeName>
    <alternativeName>
        <fullName evidence="8">Molybdopterin guanylyltransferase</fullName>
    </alternativeName>
    <alternativeName>
        <fullName evidence="8">Molybdopterin-guanine dinucleotide synthase</fullName>
        <shortName evidence="8">MGD synthase</shortName>
    </alternativeName>
</protein>
<comment type="subunit">
    <text evidence="8">Monomer.</text>
</comment>
<dbReference type="Proteomes" id="UP000268844">
    <property type="component" value="Unassembled WGS sequence"/>
</dbReference>
<dbReference type="InterPro" id="IPR029044">
    <property type="entry name" value="Nucleotide-diphossugar_trans"/>
</dbReference>
<comment type="function">
    <text evidence="8">Transfers a GMP moiety from GTP to Mo-molybdopterin (Mo-MPT) cofactor (Moco or molybdenum cofactor) to form Mo-molybdopterin guanine dinucleotide (Mo-MGD) cofactor.</text>
</comment>
<evidence type="ECO:0000259" key="9">
    <source>
        <dbReference type="Pfam" id="PF12804"/>
    </source>
</evidence>
<comment type="similarity">
    <text evidence="8">Belongs to the MobA family.</text>
</comment>
<dbReference type="PANTHER" id="PTHR19136:SF81">
    <property type="entry name" value="MOLYBDENUM COFACTOR GUANYLYLTRANSFERASE"/>
    <property type="match status" value="1"/>
</dbReference>
<reference evidence="10 11" key="1">
    <citation type="submission" date="2018-12" db="EMBL/GenBank/DDBJ databases">
        <authorList>
            <person name="Criscuolo A."/>
        </authorList>
    </citation>
    <scope>NUCLEOTIDE SEQUENCE [LARGE SCALE GENOMIC DNA]</scope>
    <source>
        <strain evidence="10">ACIP1116281</strain>
    </source>
</reference>
<dbReference type="GO" id="GO:0061603">
    <property type="term" value="F:molybdenum cofactor guanylyltransferase activity"/>
    <property type="evidence" value="ECO:0007669"/>
    <property type="project" value="UniProtKB-EC"/>
</dbReference>
<feature type="binding site" evidence="8">
    <location>
        <position position="101"/>
    </location>
    <ligand>
        <name>GTP</name>
        <dbReference type="ChEBI" id="CHEBI:37565"/>
    </ligand>
</feature>
<evidence type="ECO:0000313" key="10">
    <source>
        <dbReference type="EMBL" id="VDS06220.1"/>
    </source>
</evidence>
<dbReference type="RefSeq" id="WP_164550463.1">
    <property type="nucleotide sequence ID" value="NZ_JBHTMH010000001.1"/>
</dbReference>
<feature type="domain" description="MobA-like NTP transferase" evidence="9">
    <location>
        <begin position="5"/>
        <end position="167"/>
    </location>
</feature>
<dbReference type="EMBL" id="UZWD01000040">
    <property type="protein sequence ID" value="VDS06220.1"/>
    <property type="molecule type" value="Genomic_DNA"/>
</dbReference>
<keyword evidence="3 8" id="KW-0479">Metal-binding</keyword>
<comment type="cofactor">
    <cofactor evidence="8">
        <name>Mg(2+)</name>
        <dbReference type="ChEBI" id="CHEBI:18420"/>
    </cofactor>
</comment>
<evidence type="ECO:0000256" key="1">
    <source>
        <dbReference type="ARBA" id="ARBA00022490"/>
    </source>
</evidence>
<dbReference type="HAMAP" id="MF_00316">
    <property type="entry name" value="MobA"/>
    <property type="match status" value="1"/>
</dbReference>
<evidence type="ECO:0000256" key="7">
    <source>
        <dbReference type="ARBA" id="ARBA00023150"/>
    </source>
</evidence>
<accession>A0A3S5D3M6</accession>
<evidence type="ECO:0000256" key="4">
    <source>
        <dbReference type="ARBA" id="ARBA00022741"/>
    </source>
</evidence>
<evidence type="ECO:0000256" key="2">
    <source>
        <dbReference type="ARBA" id="ARBA00022679"/>
    </source>
</evidence>
<dbReference type="InterPro" id="IPR025877">
    <property type="entry name" value="MobA-like_NTP_Trfase"/>
</dbReference>
<dbReference type="GO" id="GO:0006777">
    <property type="term" value="P:Mo-molybdopterin cofactor biosynthetic process"/>
    <property type="evidence" value="ECO:0007669"/>
    <property type="project" value="UniProtKB-KW"/>
</dbReference>
<dbReference type="AlphaFoldDB" id="A0A3S5D3M6"/>
<sequence length="204" mass="21976">MRRYGLILAGGQGERLGHVRKADLRIGGIRLIERVAARFSALETPILVSIAQEQHLALDGAIPLPDALPTRSGPMAGIYAALDYLGEEVDEQSVLIVAAVDTPFLPENYVARLTEPLAAGHTAAFARWNGTDYPTNAAFRIAEVRNHLRALPMDSRPNGPKSLLAALGAAPVEWSDSSGENPFANCNTLEELIFLGRRARDAAK</sequence>
<feature type="binding site" evidence="8">
    <location>
        <position position="101"/>
    </location>
    <ligand>
        <name>Mg(2+)</name>
        <dbReference type="ChEBI" id="CHEBI:18420"/>
    </ligand>
</feature>
<gene>
    <name evidence="8 10" type="primary">mobA</name>
    <name evidence="10" type="ORF">DEVEQU_03375</name>
</gene>
<keyword evidence="5 8" id="KW-0460">Magnesium</keyword>
<feature type="binding site" evidence="8">
    <location>
        <position position="21"/>
    </location>
    <ligand>
        <name>GTP</name>
        <dbReference type="ChEBI" id="CHEBI:37565"/>
    </ligand>
</feature>
<dbReference type="Pfam" id="PF12804">
    <property type="entry name" value="NTP_transf_3"/>
    <property type="match status" value="1"/>
</dbReference>